<dbReference type="EMBL" id="BFEA01000069">
    <property type="protein sequence ID" value="GBG66069.1"/>
    <property type="molecule type" value="Genomic_DNA"/>
</dbReference>
<evidence type="ECO:0000256" key="1">
    <source>
        <dbReference type="SAM" id="Phobius"/>
    </source>
</evidence>
<name>A0A388K7S0_CHABU</name>
<accession>A0A388K7S0</accession>
<feature type="transmembrane region" description="Helical" evidence="1">
    <location>
        <begin position="113"/>
        <end position="132"/>
    </location>
</feature>
<dbReference type="Gramene" id="GBG66069">
    <property type="protein sequence ID" value="GBG66069"/>
    <property type="gene ID" value="CBR_g55412"/>
</dbReference>
<organism evidence="2 3">
    <name type="scientific">Chara braunii</name>
    <name type="common">Braun's stonewort</name>
    <dbReference type="NCBI Taxonomy" id="69332"/>
    <lineage>
        <taxon>Eukaryota</taxon>
        <taxon>Viridiplantae</taxon>
        <taxon>Streptophyta</taxon>
        <taxon>Charophyceae</taxon>
        <taxon>Charales</taxon>
        <taxon>Characeae</taxon>
        <taxon>Chara</taxon>
    </lineage>
</organism>
<dbReference type="AlphaFoldDB" id="A0A388K7S0"/>
<keyword evidence="3" id="KW-1185">Reference proteome</keyword>
<dbReference type="Proteomes" id="UP000265515">
    <property type="component" value="Unassembled WGS sequence"/>
</dbReference>
<comment type="caution">
    <text evidence="2">The sequence shown here is derived from an EMBL/GenBank/DDBJ whole genome shotgun (WGS) entry which is preliminary data.</text>
</comment>
<feature type="transmembrane region" description="Helical" evidence="1">
    <location>
        <begin position="152"/>
        <end position="180"/>
    </location>
</feature>
<keyword evidence="1" id="KW-0812">Transmembrane</keyword>
<evidence type="ECO:0000313" key="3">
    <source>
        <dbReference type="Proteomes" id="UP000265515"/>
    </source>
</evidence>
<feature type="transmembrane region" description="Helical" evidence="1">
    <location>
        <begin position="49"/>
        <end position="68"/>
    </location>
</feature>
<keyword evidence="1" id="KW-0472">Membrane</keyword>
<evidence type="ECO:0000313" key="2">
    <source>
        <dbReference type="EMBL" id="GBG66069.1"/>
    </source>
</evidence>
<reference evidence="2 3" key="1">
    <citation type="journal article" date="2018" name="Cell">
        <title>The Chara Genome: Secondary Complexity and Implications for Plant Terrestrialization.</title>
        <authorList>
            <person name="Nishiyama T."/>
            <person name="Sakayama H."/>
            <person name="Vries J.D."/>
            <person name="Buschmann H."/>
            <person name="Saint-Marcoux D."/>
            <person name="Ullrich K.K."/>
            <person name="Haas F.B."/>
            <person name="Vanderstraeten L."/>
            <person name="Becker D."/>
            <person name="Lang D."/>
            <person name="Vosolsobe S."/>
            <person name="Rombauts S."/>
            <person name="Wilhelmsson P.K.I."/>
            <person name="Janitza P."/>
            <person name="Kern R."/>
            <person name="Heyl A."/>
            <person name="Rumpler F."/>
            <person name="Villalobos L.I.A.C."/>
            <person name="Clay J.M."/>
            <person name="Skokan R."/>
            <person name="Toyoda A."/>
            <person name="Suzuki Y."/>
            <person name="Kagoshima H."/>
            <person name="Schijlen E."/>
            <person name="Tajeshwar N."/>
            <person name="Catarino B."/>
            <person name="Hetherington A.J."/>
            <person name="Saltykova A."/>
            <person name="Bonnot C."/>
            <person name="Breuninger H."/>
            <person name="Symeonidi A."/>
            <person name="Radhakrishnan G.V."/>
            <person name="Van Nieuwerburgh F."/>
            <person name="Deforce D."/>
            <person name="Chang C."/>
            <person name="Karol K.G."/>
            <person name="Hedrich R."/>
            <person name="Ulvskov P."/>
            <person name="Glockner G."/>
            <person name="Delwiche C.F."/>
            <person name="Petrasek J."/>
            <person name="Van de Peer Y."/>
            <person name="Friml J."/>
            <person name="Beilby M."/>
            <person name="Dolan L."/>
            <person name="Kohara Y."/>
            <person name="Sugano S."/>
            <person name="Fujiyama A."/>
            <person name="Delaux P.-M."/>
            <person name="Quint M."/>
            <person name="TheiBen G."/>
            <person name="Hagemann M."/>
            <person name="Harholt J."/>
            <person name="Dunand C."/>
            <person name="Zachgo S."/>
            <person name="Langdale J."/>
            <person name="Maumus F."/>
            <person name="Straeten D.V.D."/>
            <person name="Gould S.B."/>
            <person name="Rensing S.A."/>
        </authorList>
    </citation>
    <scope>NUCLEOTIDE SEQUENCE [LARGE SCALE GENOMIC DNA]</scope>
    <source>
        <strain evidence="2 3">S276</strain>
    </source>
</reference>
<feature type="transmembrane region" description="Helical" evidence="1">
    <location>
        <begin position="25"/>
        <end position="42"/>
    </location>
</feature>
<protein>
    <submittedName>
        <fullName evidence="2">Uncharacterized protein</fullName>
    </submittedName>
</protein>
<sequence>MVYRISEDMKKRLARYSSLETGESMVGYVVLTFLTLDLGAFASCMSKKIMGTCLALSFVAAFSKVMAFMDTSFFNGRSCAQVASTLPLRFQVGGLRIMNDEILVTLTLNDIQVAVRLLAMGTQLGLGAVLYLSISDVGQEADWEKQRLKELLWATCISVFIHSWLSCALLFFAVGCFLYHRLVDLVGACTNLLYTGRFEQRAIRRISPYGGGPLIERLSVMLRMDAIARMWQSHHRRHLGFSVVDAQTNRDSCGLQGYWFYSMKELVQIVRKQLDDLSDDVSSDPDEYSHLHEGQGTMKMALASLLELSKKRDPHQNCRYSRKSGEMGRHMQDLPLLGRCHNDVDAGRDFARAEGYLLMLQVVQCCPRNGPEVQLAARILSGFAWGLSVLPWQHDREPDDKDFILNMLCDGDFCYCTKELLDELLGLLGRRAPRTGGNVSPCSGQDIRSFQEATISALCSFAHAASDVHAQAMHGERCKQDASTANHQSDGSDCTITVCNAFTTWCPFGWLLEKQMPDFGPADNTWVKAVTSVLDNQAAVDILLSYATNELNVSRRVVGDAIRTLSSLWSCQVIYWHRFDKRMPRDFPPPLADISKLPKHEEVRSKLESLVRESAADGSPVSPFVKLHLAKILISQEIRGRQIDLDITDLLLHCLRYWRQAVGNPLLDCFACEVMETLLDVLVTSADSEHKLAIIGRMEGSPGGVDCLKLMTLTTVAPIRAVRLQQNNFDSLLSEYLSKEKVNDWCGDWKEDYVTDCAGTAAGLLAYCLSVENGPNFITAHDDKFLKIAVAHATVDSQARIEKPFVKSVLGRFKRAFNNGLGPLWFFVPLGHPAWQPLQDWHEDIHESHREDSQNVWLEALNRDVLALVHRRNVAKLIAVVLGRSFGAPHLSPVLDKLRERREVPSLILPTPRGLQEFKMRCQQETEAQIQKI</sequence>
<gene>
    <name evidence="2" type="ORF">CBR_g55412</name>
</gene>
<proteinExistence type="predicted"/>
<keyword evidence="1" id="KW-1133">Transmembrane helix</keyword>